<reference evidence="1 2" key="1">
    <citation type="submission" date="2018-09" db="EMBL/GenBank/DDBJ databases">
        <title>Genomic Encyclopedia of Archaeal and Bacterial Type Strains, Phase II (KMG-II): from individual species to whole genera.</title>
        <authorList>
            <person name="Goeker M."/>
        </authorList>
    </citation>
    <scope>NUCLEOTIDE SEQUENCE [LARGE SCALE GENOMIC DNA]</scope>
    <source>
        <strain evidence="1 2">DSM 27148</strain>
    </source>
</reference>
<dbReference type="Pfam" id="PF11731">
    <property type="entry name" value="Cdd1"/>
    <property type="match status" value="1"/>
</dbReference>
<sequence>METTMNKEQSIKELKTIPGVGKSIADDLWNIGILKVADLVGKDPEVLYDLSNRYAGVVQDRCLLYVFRCAVYFAETPGNEQEPEKLKWWYWKDPR</sequence>
<dbReference type="EMBL" id="RAPN01000001">
    <property type="protein sequence ID" value="RKD90168.1"/>
    <property type="molecule type" value="Genomic_DNA"/>
</dbReference>
<gene>
    <name evidence="1" type="ORF">BC643_0504</name>
</gene>
<protein>
    <submittedName>
        <fullName evidence="1">Pathogenicity locus Cdd1 protein</fullName>
    </submittedName>
</protein>
<evidence type="ECO:0000313" key="2">
    <source>
        <dbReference type="Proteomes" id="UP000283387"/>
    </source>
</evidence>
<organism evidence="1 2">
    <name type="scientific">Mangrovibacterium diazotrophicum</name>
    <dbReference type="NCBI Taxonomy" id="1261403"/>
    <lineage>
        <taxon>Bacteria</taxon>
        <taxon>Pseudomonadati</taxon>
        <taxon>Bacteroidota</taxon>
        <taxon>Bacteroidia</taxon>
        <taxon>Marinilabiliales</taxon>
        <taxon>Prolixibacteraceae</taxon>
        <taxon>Mangrovibacterium</taxon>
    </lineage>
</organism>
<comment type="caution">
    <text evidence="1">The sequence shown here is derived from an EMBL/GenBank/DDBJ whole genome shotgun (WGS) entry which is preliminary data.</text>
</comment>
<evidence type="ECO:0000313" key="1">
    <source>
        <dbReference type="EMBL" id="RKD90168.1"/>
    </source>
</evidence>
<dbReference type="Proteomes" id="UP000283387">
    <property type="component" value="Unassembled WGS sequence"/>
</dbReference>
<keyword evidence="2" id="KW-1185">Reference proteome</keyword>
<name>A0A419W3Z3_9BACT</name>
<dbReference type="InterPro" id="IPR021725">
    <property type="entry name" value="Cdd1"/>
</dbReference>
<proteinExistence type="predicted"/>
<dbReference type="Gene3D" id="1.10.150.20">
    <property type="entry name" value="5' to 3' exonuclease, C-terminal subdomain"/>
    <property type="match status" value="1"/>
</dbReference>
<dbReference type="AlphaFoldDB" id="A0A419W3Z3"/>
<accession>A0A419W3Z3</accession>